<dbReference type="AlphaFoldDB" id="E3CSZ4"/>
<dbReference type="EMBL" id="AEKO01000010">
    <property type="protein sequence ID" value="EFQ58539.1"/>
    <property type="molecule type" value="Genomic_DNA"/>
</dbReference>
<comment type="caution">
    <text evidence="2">The sequence shown here is derived from an EMBL/GenBank/DDBJ whole genome shotgun (WGS) entry which is preliminary data.</text>
</comment>
<name>E3CSZ4_STRVE</name>
<proteinExistence type="predicted"/>
<sequence length="172" mass="20533">MRIHVSTTSVPKQFQNKIVIFDSNETLKSKGGIEIKKDKKYSVVGYSSDNHAPLFLGVIVNEQKNTLYVETIESQTELFLEEYLTLKNDLESQIKSLQSELEQLEQDELYREYKIEDLAIKIDDLKEEIEEQEELLTNKKKLIDTERRKNFKRWINRHVLLKFLFWLYRKTS</sequence>
<reference evidence="2 3" key="1">
    <citation type="submission" date="2010-10" db="EMBL/GenBank/DDBJ databases">
        <authorList>
            <person name="Durkin A.S."/>
            <person name="Madupu R."/>
            <person name="Torralba M."/>
            <person name="Gillis M."/>
            <person name="Methe B."/>
            <person name="Sutton G."/>
            <person name="Nelson K.E."/>
        </authorList>
    </citation>
    <scope>NUCLEOTIDE SEQUENCE [LARGE SCALE GENOMIC DNA]</scope>
    <source>
        <strain evidence="2 3">F0396</strain>
    </source>
</reference>
<protein>
    <submittedName>
        <fullName evidence="2">Uncharacterized protein</fullName>
    </submittedName>
</protein>
<feature type="coiled-coil region" evidence="1">
    <location>
        <begin position="80"/>
        <end position="149"/>
    </location>
</feature>
<keyword evidence="1" id="KW-0175">Coiled coil</keyword>
<evidence type="ECO:0000313" key="3">
    <source>
        <dbReference type="Proteomes" id="UP000004896"/>
    </source>
</evidence>
<evidence type="ECO:0000256" key="1">
    <source>
        <dbReference type="SAM" id="Coils"/>
    </source>
</evidence>
<organism evidence="2 3">
    <name type="scientific">Streptococcus vestibularis F0396</name>
    <dbReference type="NCBI Taxonomy" id="904306"/>
    <lineage>
        <taxon>Bacteria</taxon>
        <taxon>Bacillati</taxon>
        <taxon>Bacillota</taxon>
        <taxon>Bacilli</taxon>
        <taxon>Lactobacillales</taxon>
        <taxon>Streptococcaceae</taxon>
        <taxon>Streptococcus</taxon>
    </lineage>
</organism>
<dbReference type="Proteomes" id="UP000004896">
    <property type="component" value="Unassembled WGS sequence"/>
</dbReference>
<dbReference type="OrthoDB" id="9999572at2"/>
<accession>E3CSZ4</accession>
<gene>
    <name evidence="2" type="ORF">HMPREF9192_1912</name>
</gene>
<evidence type="ECO:0000313" key="2">
    <source>
        <dbReference type="EMBL" id="EFQ58539.1"/>
    </source>
</evidence>